<proteinExistence type="predicted"/>
<evidence type="ECO:0008006" key="3">
    <source>
        <dbReference type="Google" id="ProtNLM"/>
    </source>
</evidence>
<dbReference type="AlphaFoldDB" id="A0A840D6V6"/>
<protein>
    <recommendedName>
        <fullName evidence="3">DUF4843 domain-containing protein</fullName>
    </recommendedName>
</protein>
<keyword evidence="2" id="KW-1185">Reference proteome</keyword>
<comment type="caution">
    <text evidence="1">The sequence shown here is derived from an EMBL/GenBank/DDBJ whole genome shotgun (WGS) entry which is preliminary data.</text>
</comment>
<reference evidence="1" key="1">
    <citation type="submission" date="2020-08" db="EMBL/GenBank/DDBJ databases">
        <title>Genomic Encyclopedia of Type Strains, Phase IV (KMG-IV): sequencing the most valuable type-strain genomes for metagenomic binning, comparative biology and taxonomic classification.</title>
        <authorList>
            <person name="Goeker M."/>
        </authorList>
    </citation>
    <scope>NUCLEOTIDE SEQUENCE [LARGE SCALE GENOMIC DNA]</scope>
    <source>
        <strain evidence="1">DSM 105720</strain>
    </source>
</reference>
<dbReference type="Pfam" id="PF16132">
    <property type="entry name" value="DUF4843"/>
    <property type="match status" value="1"/>
</dbReference>
<evidence type="ECO:0000313" key="2">
    <source>
        <dbReference type="Proteomes" id="UP000560658"/>
    </source>
</evidence>
<dbReference type="EMBL" id="JACIER010000006">
    <property type="protein sequence ID" value="MBB4044143.1"/>
    <property type="molecule type" value="Genomic_DNA"/>
</dbReference>
<dbReference type="PROSITE" id="PS51257">
    <property type="entry name" value="PROKAR_LIPOPROTEIN"/>
    <property type="match status" value="1"/>
</dbReference>
<organism evidence="1 2">
    <name type="scientific">Bacteroides reticulotermitis</name>
    <dbReference type="NCBI Taxonomy" id="1133319"/>
    <lineage>
        <taxon>Bacteria</taxon>
        <taxon>Pseudomonadati</taxon>
        <taxon>Bacteroidota</taxon>
        <taxon>Bacteroidia</taxon>
        <taxon>Bacteroidales</taxon>
        <taxon>Bacteroidaceae</taxon>
        <taxon>Bacteroides</taxon>
    </lineage>
</organism>
<gene>
    <name evidence="1" type="ORF">GGR06_001932</name>
</gene>
<dbReference type="InterPro" id="IPR032299">
    <property type="entry name" value="DUF4843"/>
</dbReference>
<evidence type="ECO:0000313" key="1">
    <source>
        <dbReference type="EMBL" id="MBB4044143.1"/>
    </source>
</evidence>
<name>A0A840D6V6_9BACE</name>
<accession>A0A840D6V6</accession>
<dbReference type="Proteomes" id="UP000560658">
    <property type="component" value="Unassembled WGS sequence"/>
</dbReference>
<dbReference type="RefSeq" id="WP_081741490.1">
    <property type="nucleotide sequence ID" value="NZ_JACIER010000006.1"/>
</dbReference>
<sequence>MKTIPFYINILLLLLVTASCKENEALFYENDPAIYFANEPNVMNGQLDSIPYSFFIEPNSVVDDTVHVKVCLSGLLADYDRPIKLIQTNVGEEDAAVPGVHFIAFDDPSVVDSVCIPRGKAVAYIPVVLLRDVSLKSKEKRLKLAVGQNEYFRPGVDKLRNFTVTVADFTIKPKLWDIVWKIYFGPTFGSVKLKFIIQVTGFTDFDSYPTDFQLGDHLSIVFQQKLAEYNEAHPDNPLAEADGTLVGFY</sequence>